<dbReference type="InterPro" id="IPR053076">
    <property type="entry name" value="WW_domain_protein"/>
</dbReference>
<dbReference type="Pfam" id="PF00397">
    <property type="entry name" value="WW"/>
    <property type="match status" value="1"/>
</dbReference>
<feature type="region of interest" description="Disordered" evidence="1">
    <location>
        <begin position="132"/>
        <end position="360"/>
    </location>
</feature>
<feature type="compositionally biased region" description="Basic and acidic residues" evidence="1">
    <location>
        <begin position="299"/>
        <end position="316"/>
    </location>
</feature>
<dbReference type="InterPro" id="IPR001202">
    <property type="entry name" value="WW_dom"/>
</dbReference>
<reference evidence="3" key="1">
    <citation type="submission" date="2022-05" db="EMBL/GenBank/DDBJ databases">
        <authorList>
            <person name="Okamura Y."/>
        </authorList>
    </citation>
    <scope>NUCLEOTIDE SEQUENCE</scope>
</reference>
<feature type="region of interest" description="Disordered" evidence="1">
    <location>
        <begin position="581"/>
        <end position="725"/>
    </location>
</feature>
<name>A0A9P0TRJ7_PIEBR</name>
<dbReference type="Gene3D" id="2.20.70.10">
    <property type="match status" value="1"/>
</dbReference>
<dbReference type="EMBL" id="CALOZG010000082">
    <property type="protein sequence ID" value="CAH4036748.1"/>
    <property type="molecule type" value="Genomic_DNA"/>
</dbReference>
<dbReference type="AlphaFoldDB" id="A0A9P0TRJ7"/>
<evidence type="ECO:0000313" key="3">
    <source>
        <dbReference type="EMBL" id="CAH4036748.1"/>
    </source>
</evidence>
<feature type="compositionally biased region" description="Basic and acidic residues" evidence="1">
    <location>
        <begin position="670"/>
        <end position="706"/>
    </location>
</feature>
<dbReference type="Proteomes" id="UP001152562">
    <property type="component" value="Unassembled WGS sequence"/>
</dbReference>
<dbReference type="SMART" id="SM00456">
    <property type="entry name" value="WW"/>
    <property type="match status" value="1"/>
</dbReference>
<feature type="compositionally biased region" description="Polar residues" evidence="1">
    <location>
        <begin position="659"/>
        <end position="668"/>
    </location>
</feature>
<dbReference type="PANTHER" id="PTHR46697:SF1">
    <property type="entry name" value="FORMIN-BINDING PROTEIN 4"/>
    <property type="match status" value="1"/>
</dbReference>
<feature type="compositionally biased region" description="Basic and acidic residues" evidence="1">
    <location>
        <begin position="324"/>
        <end position="340"/>
    </location>
</feature>
<accession>A0A9P0TRJ7</accession>
<sequence length="742" mass="82576">MNKTNPLGLLVSYGDSDEELEDASPVKQLHHCAPAPAALPTNYVNHHASAAIHPPPISHCPWSACYDENSGFTYYWNQQTNAVTWEAPPEYLLALKLAQQHLTTSGNTEVSAEEWQLYQQALVEKQNSNKIPKIITKPSKTNEKFKDKKNFKKRPSNDSDDEYKIELITSYHNSDSESNDEQESPKKPLPESKPALKQVTAKPVVKRQKTKAVEFGPSLPENQSYSAPIGPELPPGLVVDKPKPPEIVLSEEVREQQTKSTSKADDEDGQEEDELLKQLKDKAKLLEKLGGDIPSELQKILKEDSRTDSPKSTKDLDIDELLQEIEKKELPKMAKIDSLEKNGASDSPKPRQPEELQENGPALFPSAINITKDPIPPPPSSDQAEEKKANIYLSNAAEPRKKLRISNSVLPKTQRIEVPEYTTKYSEFIEGFSSERTGLGFGKDEAAEGGTAKDAINYGNGLSFTRGEVLNEKDEVLDDLAELVEAKLKYLSQVQPSSLTPLQEMTVQMQTLVSAFRSGALTATYWRRWVESAARALTSHELRAAPAGWLCIFQRSEARYSYKREADGFVQWEYPAVASTDMDICTTPPPPDTAVEEPPPPPCTSSPSRVSPPPPPSWHDPPPPGTDAHLPLPPPPESKKEIGDELLSFYNDLAELEKSNPSSGTNSPVLKEKSEKDAVKKDKREESRYERSERDRCSKTPKEEKIKKKSKVKISSSIGMKQKTVSSLVAKWQQVAEDIDSD</sequence>
<feature type="domain" description="WW" evidence="2">
    <location>
        <begin position="61"/>
        <end position="90"/>
    </location>
</feature>
<evidence type="ECO:0000259" key="2">
    <source>
        <dbReference type="PROSITE" id="PS50020"/>
    </source>
</evidence>
<organism evidence="3 4">
    <name type="scientific">Pieris brassicae</name>
    <name type="common">White butterfly</name>
    <name type="synonym">Large white butterfly</name>
    <dbReference type="NCBI Taxonomy" id="7116"/>
    <lineage>
        <taxon>Eukaryota</taxon>
        <taxon>Metazoa</taxon>
        <taxon>Ecdysozoa</taxon>
        <taxon>Arthropoda</taxon>
        <taxon>Hexapoda</taxon>
        <taxon>Insecta</taxon>
        <taxon>Pterygota</taxon>
        <taxon>Neoptera</taxon>
        <taxon>Endopterygota</taxon>
        <taxon>Lepidoptera</taxon>
        <taxon>Glossata</taxon>
        <taxon>Ditrysia</taxon>
        <taxon>Papilionoidea</taxon>
        <taxon>Pieridae</taxon>
        <taxon>Pierinae</taxon>
        <taxon>Pieris</taxon>
    </lineage>
</organism>
<keyword evidence="4" id="KW-1185">Reference proteome</keyword>
<feature type="region of interest" description="Disordered" evidence="1">
    <location>
        <begin position="366"/>
        <end position="385"/>
    </location>
</feature>
<feature type="compositionally biased region" description="Acidic residues" evidence="1">
    <location>
        <begin position="265"/>
        <end position="274"/>
    </location>
</feature>
<feature type="compositionally biased region" description="Pro residues" evidence="1">
    <location>
        <begin position="587"/>
        <end position="636"/>
    </location>
</feature>
<gene>
    <name evidence="3" type="ORF">PIBRA_LOCUS12505</name>
</gene>
<dbReference type="PANTHER" id="PTHR46697">
    <property type="entry name" value="FORMIN-BINDING PROTEIN 4"/>
    <property type="match status" value="1"/>
</dbReference>
<dbReference type="SUPFAM" id="SSF51045">
    <property type="entry name" value="WW domain"/>
    <property type="match status" value="1"/>
</dbReference>
<dbReference type="InterPro" id="IPR036020">
    <property type="entry name" value="WW_dom_sf"/>
</dbReference>
<dbReference type="PROSITE" id="PS50020">
    <property type="entry name" value="WW_DOMAIN_2"/>
    <property type="match status" value="1"/>
</dbReference>
<feature type="compositionally biased region" description="Basic and acidic residues" evidence="1">
    <location>
        <begin position="275"/>
        <end position="290"/>
    </location>
</feature>
<evidence type="ECO:0000313" key="4">
    <source>
        <dbReference type="Proteomes" id="UP001152562"/>
    </source>
</evidence>
<comment type="caution">
    <text evidence="3">The sequence shown here is derived from an EMBL/GenBank/DDBJ whole genome shotgun (WGS) entry which is preliminary data.</text>
</comment>
<dbReference type="CDD" id="cd00201">
    <property type="entry name" value="WW"/>
    <property type="match status" value="1"/>
</dbReference>
<evidence type="ECO:0000256" key="1">
    <source>
        <dbReference type="SAM" id="MobiDB-lite"/>
    </source>
</evidence>
<protein>
    <recommendedName>
        <fullName evidence="2">WW domain-containing protein</fullName>
    </recommendedName>
</protein>
<proteinExistence type="predicted"/>